<sequence length="62" mass="6841">MKEYENCVICGRPLSGKRSRRLGTGPVCRKKGKQNLDKQLSIELSEEGKPVESATHQHACAS</sequence>
<accession>A0ABY4CNQ6</accession>
<evidence type="ECO:0000313" key="3">
    <source>
        <dbReference type="Proteomes" id="UP000830167"/>
    </source>
</evidence>
<dbReference type="Pfam" id="PF19474">
    <property type="entry name" value="DUF6011"/>
    <property type="match status" value="1"/>
</dbReference>
<evidence type="ECO:0000313" key="2">
    <source>
        <dbReference type="EMBL" id="UOF90828.1"/>
    </source>
</evidence>
<keyword evidence="3" id="KW-1185">Reference proteome</keyword>
<gene>
    <name evidence="2" type="ORF">LSG31_00655</name>
</gene>
<proteinExistence type="predicted"/>
<protein>
    <submittedName>
        <fullName evidence="2">DUF6011 domain-containing protein</fullName>
    </submittedName>
</protein>
<organism evidence="2 3">
    <name type="scientific">Fodinisporobacter ferrooxydans</name>
    <dbReference type="NCBI Taxonomy" id="2901836"/>
    <lineage>
        <taxon>Bacteria</taxon>
        <taxon>Bacillati</taxon>
        <taxon>Bacillota</taxon>
        <taxon>Bacilli</taxon>
        <taxon>Bacillales</taxon>
        <taxon>Alicyclobacillaceae</taxon>
        <taxon>Fodinisporobacter</taxon>
    </lineage>
</organism>
<name>A0ABY4CNQ6_9BACL</name>
<reference evidence="2" key="1">
    <citation type="submission" date="2021-12" db="EMBL/GenBank/DDBJ databases">
        <title>Alicyclobacillaceae gen. nov., sp. nov., isolated from chalcocite enrichment system.</title>
        <authorList>
            <person name="Jiang Z."/>
        </authorList>
    </citation>
    <scope>NUCLEOTIDE SEQUENCE</scope>
    <source>
        <strain evidence="2">MYW30-H2</strain>
    </source>
</reference>
<dbReference type="EMBL" id="CP089291">
    <property type="protein sequence ID" value="UOF90828.1"/>
    <property type="molecule type" value="Genomic_DNA"/>
</dbReference>
<dbReference type="InterPro" id="IPR046053">
    <property type="entry name" value="DUF6011"/>
</dbReference>
<evidence type="ECO:0000256" key="1">
    <source>
        <dbReference type="SAM" id="MobiDB-lite"/>
    </source>
</evidence>
<dbReference type="RefSeq" id="WP_347437524.1">
    <property type="nucleotide sequence ID" value="NZ_CP089291.1"/>
</dbReference>
<dbReference type="Proteomes" id="UP000830167">
    <property type="component" value="Chromosome"/>
</dbReference>
<feature type="region of interest" description="Disordered" evidence="1">
    <location>
        <begin position="43"/>
        <end position="62"/>
    </location>
</feature>